<accession>A0A4R6ZMF1</accession>
<proteinExistence type="predicted"/>
<reference evidence="1 2" key="1">
    <citation type="submission" date="2019-03" db="EMBL/GenBank/DDBJ databases">
        <title>Genomic Encyclopedia of Type Strains, Phase III (KMG-III): the genomes of soil and plant-associated and newly described type strains.</title>
        <authorList>
            <person name="Whitman W."/>
        </authorList>
    </citation>
    <scope>NUCLEOTIDE SEQUENCE [LARGE SCALE GENOMIC DNA]</scope>
    <source>
        <strain evidence="1 2">CECT 7972</strain>
    </source>
</reference>
<dbReference type="SUPFAM" id="SSF54427">
    <property type="entry name" value="NTF2-like"/>
    <property type="match status" value="1"/>
</dbReference>
<dbReference type="AlphaFoldDB" id="A0A4R6ZMF1"/>
<evidence type="ECO:0000313" key="2">
    <source>
        <dbReference type="Proteomes" id="UP000295558"/>
    </source>
</evidence>
<protein>
    <recommendedName>
        <fullName evidence="3">DUF4440 domain-containing protein</fullName>
    </recommendedName>
</protein>
<sequence length="55" mass="6656">MELSDFNIQELSEDVVLATYRIFNVPENQYSLRSSIWRYKDDKWKLVFHQGTKCI</sequence>
<evidence type="ECO:0008006" key="3">
    <source>
        <dbReference type="Google" id="ProtNLM"/>
    </source>
</evidence>
<gene>
    <name evidence="1" type="ORF">DFP96_10480</name>
</gene>
<dbReference type="Proteomes" id="UP000295558">
    <property type="component" value="Unassembled WGS sequence"/>
</dbReference>
<evidence type="ECO:0000313" key="1">
    <source>
        <dbReference type="EMBL" id="TDR53492.1"/>
    </source>
</evidence>
<organism evidence="1 2">
    <name type="scientific">Listeria rocourtiae</name>
    <dbReference type="NCBI Taxonomy" id="647910"/>
    <lineage>
        <taxon>Bacteria</taxon>
        <taxon>Bacillati</taxon>
        <taxon>Bacillota</taxon>
        <taxon>Bacilli</taxon>
        <taxon>Bacillales</taxon>
        <taxon>Listeriaceae</taxon>
        <taxon>Listeria</taxon>
    </lineage>
</organism>
<dbReference type="InterPro" id="IPR032710">
    <property type="entry name" value="NTF2-like_dom_sf"/>
</dbReference>
<keyword evidence="2" id="KW-1185">Reference proteome</keyword>
<dbReference type="EMBL" id="SNZK01000004">
    <property type="protein sequence ID" value="TDR53492.1"/>
    <property type="molecule type" value="Genomic_DNA"/>
</dbReference>
<comment type="caution">
    <text evidence="1">The sequence shown here is derived from an EMBL/GenBank/DDBJ whole genome shotgun (WGS) entry which is preliminary data.</text>
</comment>
<name>A0A4R6ZMF1_9LIST</name>